<accession>A0A671KVP1</accession>
<reference evidence="1" key="1">
    <citation type="submission" date="2025-08" db="UniProtKB">
        <authorList>
            <consortium name="Ensembl"/>
        </authorList>
    </citation>
    <scope>IDENTIFICATION</scope>
</reference>
<dbReference type="PANTHER" id="PTHR46495:SF1">
    <property type="entry name" value="DUAL SPECIFICITY PHOSPHATASE 21"/>
    <property type="match status" value="1"/>
</dbReference>
<dbReference type="GO" id="GO:0004725">
    <property type="term" value="F:protein tyrosine phosphatase activity"/>
    <property type="evidence" value="ECO:0007669"/>
    <property type="project" value="TreeGrafter"/>
</dbReference>
<dbReference type="Ensembl" id="ENSSANT00000012506.1">
    <property type="protein sequence ID" value="ENSSANP00000011680.1"/>
    <property type="gene ID" value="ENSSANG00000006344.1"/>
</dbReference>
<dbReference type="AlphaFoldDB" id="A0A671KVP1"/>
<dbReference type="InterPro" id="IPR029021">
    <property type="entry name" value="Prot-tyrosine_phosphatase-like"/>
</dbReference>
<evidence type="ECO:0000313" key="1">
    <source>
        <dbReference type="Ensembl" id="ENSSANP00000011680.1"/>
    </source>
</evidence>
<sequence length="119" mass="13386">SRIPCQLPRLGGFAQITDCLYIGNSKQFFGHTMHVPVSDDPESRLCDYFDPVADQIQHPSCTGCAGLGLIMVRPNSGFWKQLIEYKHKLHGKNTVHLINSPIGLIPDLYERETRVLIPL</sequence>
<dbReference type="PANTHER" id="PTHR46495">
    <property type="entry name" value="DUAL SPECIFICITY PROTEIN PHOSPHATASE 21"/>
    <property type="match status" value="1"/>
</dbReference>
<proteinExistence type="predicted"/>
<dbReference type="Gene3D" id="3.90.190.10">
    <property type="entry name" value="Protein tyrosine phosphatase superfamily"/>
    <property type="match status" value="1"/>
</dbReference>
<dbReference type="Proteomes" id="UP000472260">
    <property type="component" value="Unassembled WGS sequence"/>
</dbReference>
<dbReference type="GO" id="GO:0005737">
    <property type="term" value="C:cytoplasm"/>
    <property type="evidence" value="ECO:0007669"/>
    <property type="project" value="TreeGrafter"/>
</dbReference>
<evidence type="ECO:0000313" key="2">
    <source>
        <dbReference type="Proteomes" id="UP000472260"/>
    </source>
</evidence>
<protein>
    <submittedName>
        <fullName evidence="1">Uncharacterized protein</fullName>
    </submittedName>
</protein>
<name>A0A671KVP1_9TELE</name>
<keyword evidence="2" id="KW-1185">Reference proteome</keyword>
<reference evidence="1" key="2">
    <citation type="submission" date="2025-09" db="UniProtKB">
        <authorList>
            <consortium name="Ensembl"/>
        </authorList>
    </citation>
    <scope>IDENTIFICATION</scope>
</reference>
<organism evidence="1 2">
    <name type="scientific">Sinocyclocheilus anshuiensis</name>
    <dbReference type="NCBI Taxonomy" id="1608454"/>
    <lineage>
        <taxon>Eukaryota</taxon>
        <taxon>Metazoa</taxon>
        <taxon>Chordata</taxon>
        <taxon>Craniata</taxon>
        <taxon>Vertebrata</taxon>
        <taxon>Euteleostomi</taxon>
        <taxon>Actinopterygii</taxon>
        <taxon>Neopterygii</taxon>
        <taxon>Teleostei</taxon>
        <taxon>Ostariophysi</taxon>
        <taxon>Cypriniformes</taxon>
        <taxon>Cyprinidae</taxon>
        <taxon>Cyprininae</taxon>
        <taxon>Sinocyclocheilus</taxon>
    </lineage>
</organism>